<accession>A0A7S2NMA8</accession>
<feature type="compositionally biased region" description="Acidic residues" evidence="2">
    <location>
        <begin position="263"/>
        <end position="289"/>
    </location>
</feature>
<feature type="coiled-coil region" evidence="1">
    <location>
        <begin position="64"/>
        <end position="119"/>
    </location>
</feature>
<evidence type="ECO:0000256" key="1">
    <source>
        <dbReference type="SAM" id="Coils"/>
    </source>
</evidence>
<protein>
    <submittedName>
        <fullName evidence="3">Uncharacterized protein</fullName>
    </submittedName>
</protein>
<evidence type="ECO:0000256" key="2">
    <source>
        <dbReference type="SAM" id="MobiDB-lite"/>
    </source>
</evidence>
<reference evidence="3" key="1">
    <citation type="submission" date="2021-01" db="EMBL/GenBank/DDBJ databases">
        <authorList>
            <person name="Corre E."/>
            <person name="Pelletier E."/>
            <person name="Niang G."/>
            <person name="Scheremetjew M."/>
            <person name="Finn R."/>
            <person name="Kale V."/>
            <person name="Holt S."/>
            <person name="Cochrane G."/>
            <person name="Meng A."/>
            <person name="Brown T."/>
            <person name="Cohen L."/>
        </authorList>
    </citation>
    <scope>NUCLEOTIDE SEQUENCE</scope>
    <source>
        <strain evidence="3">CCMP2222</strain>
    </source>
</reference>
<dbReference type="EMBL" id="HBGQ01104562">
    <property type="protein sequence ID" value="CAD9546997.1"/>
    <property type="molecule type" value="Transcribed_RNA"/>
</dbReference>
<feature type="compositionally biased region" description="Low complexity" evidence="2">
    <location>
        <begin position="241"/>
        <end position="251"/>
    </location>
</feature>
<gene>
    <name evidence="3" type="ORF">AAND1436_LOCUS50018</name>
</gene>
<proteinExistence type="predicted"/>
<organism evidence="3">
    <name type="scientific">Alexandrium andersonii</name>
    <dbReference type="NCBI Taxonomy" id="327968"/>
    <lineage>
        <taxon>Eukaryota</taxon>
        <taxon>Sar</taxon>
        <taxon>Alveolata</taxon>
        <taxon>Dinophyceae</taxon>
        <taxon>Gonyaulacales</taxon>
        <taxon>Pyrocystaceae</taxon>
        <taxon>Alexandrium</taxon>
    </lineage>
</organism>
<keyword evidence="1" id="KW-0175">Coiled coil</keyword>
<feature type="region of interest" description="Disordered" evidence="2">
    <location>
        <begin position="1"/>
        <end position="45"/>
    </location>
</feature>
<feature type="region of interest" description="Disordered" evidence="2">
    <location>
        <begin position="234"/>
        <end position="307"/>
    </location>
</feature>
<evidence type="ECO:0000313" key="3">
    <source>
        <dbReference type="EMBL" id="CAD9546997.1"/>
    </source>
</evidence>
<sequence length="307" mass="33395">MADSAMPELLAPQDAPGSEERGKRTATAAVGSTAPAPALKRPRYDGKAFGDLSITELEGIVRKVTDLERQVATRDEEVARLKEKLFEKTALAKQTKQLENELEGKKKEADKLLSTVREQDKDISVQADRVKRSLQHQLVSQMFWLSALKDQLKGAGREIVAFAPNVSPEVLKELGGELGATKTKYADVFFEALPTKTGANGQKLVLLRNITLKYVKASCELRVDATYRLADAKPPKKQAKKSVVPKSKSLKNGGSLTSKGVEAEDPEGDEVEDDEGDEEEEVEETEVEEGAANVEPEVLGNTIHGAA</sequence>
<dbReference type="AlphaFoldDB" id="A0A7S2NMA8"/>
<name>A0A7S2NMA8_9DINO</name>